<accession>A0A955L349</accession>
<dbReference type="Proteomes" id="UP000782843">
    <property type="component" value="Unassembled WGS sequence"/>
</dbReference>
<reference evidence="1" key="1">
    <citation type="submission" date="2020-04" db="EMBL/GenBank/DDBJ databases">
        <authorList>
            <person name="Zhang T."/>
        </authorList>
    </citation>
    <scope>NUCLEOTIDE SEQUENCE</scope>
    <source>
        <strain evidence="1">HKST-UBA10</strain>
    </source>
</reference>
<sequence>MVTSTIYHFFGLSRSGNHPILNWIIQNSGQAFLFHNDVYAPNMSRILVPSELRHDDDQDISMILSYEDRPLDALHLLPTYAGRDEIVPNALHRTILLLRDPFNTFASRKKYLDQRGKLTFHGVSWNETKELWRVYAQEYMRETRYFDDNLILINYNQWFLDKRYRDNWLYAVFGQTQNHDIGIERVSLVGEGSSYDGTAFEGRANEMDTLGRWQSYIHDPDFLGLFDNDTLRLSLEVFGGVFDVEFVLKEIQSEKDRSGISPESKY</sequence>
<name>A0A955L349_9BACT</name>
<evidence type="ECO:0000313" key="1">
    <source>
        <dbReference type="EMBL" id="MCA9381993.1"/>
    </source>
</evidence>
<organism evidence="1 2">
    <name type="scientific">Candidatus Dojkabacteria bacterium</name>
    <dbReference type="NCBI Taxonomy" id="2099670"/>
    <lineage>
        <taxon>Bacteria</taxon>
        <taxon>Candidatus Dojkabacteria</taxon>
    </lineage>
</organism>
<dbReference type="InterPro" id="IPR027417">
    <property type="entry name" value="P-loop_NTPase"/>
</dbReference>
<evidence type="ECO:0000313" key="2">
    <source>
        <dbReference type="Proteomes" id="UP000782843"/>
    </source>
</evidence>
<dbReference type="EMBL" id="JAGQLG010000038">
    <property type="protein sequence ID" value="MCA9381993.1"/>
    <property type="molecule type" value="Genomic_DNA"/>
</dbReference>
<gene>
    <name evidence="1" type="ORF">KC660_01140</name>
</gene>
<dbReference type="AlphaFoldDB" id="A0A955L349"/>
<protein>
    <recommendedName>
        <fullName evidence="3">Sulfotransferase domain-containing protein</fullName>
    </recommendedName>
</protein>
<comment type="caution">
    <text evidence="1">The sequence shown here is derived from an EMBL/GenBank/DDBJ whole genome shotgun (WGS) entry which is preliminary data.</text>
</comment>
<evidence type="ECO:0008006" key="3">
    <source>
        <dbReference type="Google" id="ProtNLM"/>
    </source>
</evidence>
<reference evidence="1" key="2">
    <citation type="journal article" date="2021" name="Microbiome">
        <title>Successional dynamics and alternative stable states in a saline activated sludge microbial community over 9 years.</title>
        <authorList>
            <person name="Wang Y."/>
            <person name="Ye J."/>
            <person name="Ju F."/>
            <person name="Liu L."/>
            <person name="Boyd J.A."/>
            <person name="Deng Y."/>
            <person name="Parks D.H."/>
            <person name="Jiang X."/>
            <person name="Yin X."/>
            <person name="Woodcroft B.J."/>
            <person name="Tyson G.W."/>
            <person name="Hugenholtz P."/>
            <person name="Polz M.F."/>
            <person name="Zhang T."/>
        </authorList>
    </citation>
    <scope>NUCLEOTIDE SEQUENCE</scope>
    <source>
        <strain evidence="1">HKST-UBA10</strain>
    </source>
</reference>
<proteinExistence type="predicted"/>
<dbReference type="SUPFAM" id="SSF52540">
    <property type="entry name" value="P-loop containing nucleoside triphosphate hydrolases"/>
    <property type="match status" value="1"/>
</dbReference>